<accession>A0A348AHD9</accession>
<name>A0A348AHD9_9FIRM</name>
<protein>
    <submittedName>
        <fullName evidence="1">Uncharacterized protein</fullName>
    </submittedName>
</protein>
<sequence>MASFWYVSDGEVEAFSEQEVDWKNSALVIAPSPEDALIKVMQYNQGIIDRVELIYNGRAVVAIV</sequence>
<gene>
    <name evidence="1" type="ORF">MAMMFC1_01138</name>
</gene>
<dbReference type="AlphaFoldDB" id="A0A348AHD9"/>
<evidence type="ECO:0000313" key="2">
    <source>
        <dbReference type="Proteomes" id="UP000276437"/>
    </source>
</evidence>
<organism evidence="1 2">
    <name type="scientific">Methylomusa anaerophila</name>
    <dbReference type="NCBI Taxonomy" id="1930071"/>
    <lineage>
        <taxon>Bacteria</taxon>
        <taxon>Bacillati</taxon>
        <taxon>Bacillota</taxon>
        <taxon>Negativicutes</taxon>
        <taxon>Selenomonadales</taxon>
        <taxon>Sporomusaceae</taxon>
        <taxon>Methylomusa</taxon>
    </lineage>
</organism>
<dbReference type="EMBL" id="AP018449">
    <property type="protein sequence ID" value="BBB90487.1"/>
    <property type="molecule type" value="Genomic_DNA"/>
</dbReference>
<dbReference type="KEGG" id="mana:MAMMFC1_01138"/>
<proteinExistence type="predicted"/>
<evidence type="ECO:0000313" key="1">
    <source>
        <dbReference type="EMBL" id="BBB90487.1"/>
    </source>
</evidence>
<dbReference type="RefSeq" id="WP_126307233.1">
    <property type="nucleotide sequence ID" value="NZ_AP018449.1"/>
</dbReference>
<dbReference type="Proteomes" id="UP000276437">
    <property type="component" value="Chromosome"/>
</dbReference>
<reference evidence="1 2" key="1">
    <citation type="journal article" date="2018" name="Int. J. Syst. Evol. Microbiol.">
        <title>Methylomusa anaerophila gen. nov., sp. nov., an anaerobic methanol-utilizing bacterium isolated from a microbial fuel cell.</title>
        <authorList>
            <person name="Amano N."/>
            <person name="Yamamuro A."/>
            <person name="Miyahara M."/>
            <person name="Kouzuma A."/>
            <person name="Abe T."/>
            <person name="Watanabe K."/>
        </authorList>
    </citation>
    <scope>NUCLEOTIDE SEQUENCE [LARGE SCALE GENOMIC DNA]</scope>
    <source>
        <strain evidence="1 2">MMFC1</strain>
    </source>
</reference>
<keyword evidence="2" id="KW-1185">Reference proteome</keyword>